<sequence length="386" mass="43791">MAEKGLCTICEAPTHGLHFGVSTCKACASFFRRSMVERKRYKCRFQGNCVITNKARNQCRACRLQKCYNNGMVREPSPIPTEPSSHGSVITTSPSTTVLSPPTSVAFSPQQSTSSLLPHISSPHLPSIDISYPRINVLLKAFKSFQDSLKALYKVENPREAFPPIEFQQADKQLHDRLETSAASLIMSMVNEYFPEYLKLDDESRIKIFRPFAVRFSIIYRIYISSQYFPREGDTRICTHYGYYNSWETLHLFFGDIPQIEDIKTLAVPVFTRVNLIKRKAVKIGLREIDVAAIIGLLFSNEIEDLKGLNEDQQRYKADIQAEIFQNILTTYGFEHGGIRLAEVLGLLVDVNNLCVISTESMILGDLVLPKNKHLHSYLYADTTKS</sequence>
<protein>
    <submittedName>
        <fullName evidence="2">Nuclear receptor domain-containing protein</fullName>
    </submittedName>
</protein>
<dbReference type="Proteomes" id="UP000887576">
    <property type="component" value="Unplaced"/>
</dbReference>
<name>A0AC34Q2E3_9BILA</name>
<evidence type="ECO:0000313" key="1">
    <source>
        <dbReference type="Proteomes" id="UP000887576"/>
    </source>
</evidence>
<reference evidence="2" key="1">
    <citation type="submission" date="2022-11" db="UniProtKB">
        <authorList>
            <consortium name="WormBaseParasite"/>
        </authorList>
    </citation>
    <scope>IDENTIFICATION</scope>
</reference>
<evidence type="ECO:0000313" key="2">
    <source>
        <dbReference type="WBParaSite" id="JU765_v2.g12286.t1"/>
    </source>
</evidence>
<dbReference type="WBParaSite" id="JU765_v2.g12286.t1">
    <property type="protein sequence ID" value="JU765_v2.g12286.t1"/>
    <property type="gene ID" value="JU765_v2.g12286"/>
</dbReference>
<organism evidence="1 2">
    <name type="scientific">Panagrolaimus sp. JU765</name>
    <dbReference type="NCBI Taxonomy" id="591449"/>
    <lineage>
        <taxon>Eukaryota</taxon>
        <taxon>Metazoa</taxon>
        <taxon>Ecdysozoa</taxon>
        <taxon>Nematoda</taxon>
        <taxon>Chromadorea</taxon>
        <taxon>Rhabditida</taxon>
        <taxon>Tylenchina</taxon>
        <taxon>Panagrolaimomorpha</taxon>
        <taxon>Panagrolaimoidea</taxon>
        <taxon>Panagrolaimidae</taxon>
        <taxon>Panagrolaimus</taxon>
    </lineage>
</organism>
<accession>A0AC34Q2E3</accession>
<proteinExistence type="predicted"/>